<proteinExistence type="predicted"/>
<dbReference type="PANTHER" id="PTHR44068">
    <property type="entry name" value="ZGC:194242"/>
    <property type="match status" value="1"/>
</dbReference>
<dbReference type="SUPFAM" id="SSF53335">
    <property type="entry name" value="S-adenosyl-L-methionine-dependent methyltransferases"/>
    <property type="match status" value="1"/>
</dbReference>
<keyword evidence="1" id="KW-0830">Ubiquinone</keyword>
<dbReference type="PATRIC" id="fig|1637645.4.peg.7045"/>
<dbReference type="AlphaFoldDB" id="A0A0F5YFE3"/>
<dbReference type="Proteomes" id="UP000033607">
    <property type="component" value="Unassembled WGS sequence"/>
</dbReference>
<name>A0A0F5YFE3_9CYAN</name>
<dbReference type="InterPro" id="IPR029063">
    <property type="entry name" value="SAM-dependent_MTases_sf"/>
</dbReference>
<protein>
    <submittedName>
        <fullName evidence="1">Ubiquinone/menaquinone biosynthesis protein</fullName>
    </submittedName>
</protein>
<organism evidence="1 2">
    <name type="scientific">Limnoraphis robusta CS-951</name>
    <dbReference type="NCBI Taxonomy" id="1637645"/>
    <lineage>
        <taxon>Bacteria</taxon>
        <taxon>Bacillati</taxon>
        <taxon>Cyanobacteriota</taxon>
        <taxon>Cyanophyceae</taxon>
        <taxon>Oscillatoriophycideae</taxon>
        <taxon>Oscillatoriales</taxon>
        <taxon>Sirenicapillariaceae</taxon>
        <taxon>Limnoraphis</taxon>
    </lineage>
</organism>
<dbReference type="PANTHER" id="PTHR44068:SF11">
    <property type="entry name" value="GERANYL DIPHOSPHATE 2-C-METHYLTRANSFERASE"/>
    <property type="match status" value="1"/>
</dbReference>
<dbReference type="RefSeq" id="WP_046279182.1">
    <property type="nucleotide sequence ID" value="NZ_LATL02000357.1"/>
</dbReference>
<evidence type="ECO:0000313" key="2">
    <source>
        <dbReference type="Proteomes" id="UP000033607"/>
    </source>
</evidence>
<dbReference type="InterPro" id="IPR050447">
    <property type="entry name" value="Erg6_SMT_methyltransf"/>
</dbReference>
<evidence type="ECO:0000313" key="1">
    <source>
        <dbReference type="EMBL" id="KKD37493.1"/>
    </source>
</evidence>
<dbReference type="CDD" id="cd02440">
    <property type="entry name" value="AdoMet_MTases"/>
    <property type="match status" value="1"/>
</dbReference>
<dbReference type="Gene3D" id="3.40.50.150">
    <property type="entry name" value="Vaccinia Virus protein VP39"/>
    <property type="match status" value="1"/>
</dbReference>
<accession>A0A0F5YFE3</accession>
<dbReference type="Pfam" id="PF13489">
    <property type="entry name" value="Methyltransf_23"/>
    <property type="match status" value="1"/>
</dbReference>
<dbReference type="OrthoDB" id="9769602at2"/>
<dbReference type="EMBL" id="LATL02000357">
    <property type="protein sequence ID" value="KKD37493.1"/>
    <property type="molecule type" value="Genomic_DNA"/>
</dbReference>
<comment type="caution">
    <text evidence="1">The sequence shown here is derived from an EMBL/GenBank/DDBJ whole genome shotgun (WGS) entry which is preliminary data.</text>
</comment>
<gene>
    <name evidence="1" type="ORF">WN50_14045</name>
</gene>
<sequence length="280" mass="31808">MRYFDSLVEKFKQEPDLETAFGQHIHWGFWQYPQQATGELKDFGQAANNLSKLVLELAQIPESASILDAGCGFGGTINLLNQTYSHLKLFGLNIDQVQVEKAKEIIQPKNGNSVEFIHGDACQFPDFSQKFDIIIALECIFAFPSRERFFDQAHHFLKPGGQLIIVDFLISPKILLFWSFFETQILSRMITNTYGSKDTEVVQFIGLESYKKIAQKTGFNLVEKLDITGNVQPTYKAINKLIIANSQDWLTAKGLEFFSLAKLITYEVLIFNSTDTINKV</sequence>
<reference evidence="1 2" key="1">
    <citation type="submission" date="2015-06" db="EMBL/GenBank/DDBJ databases">
        <title>Draft genome assembly of filamentous brackish cyanobacterium Limnoraphis robusta strain CS-951.</title>
        <authorList>
            <person name="Willis A."/>
            <person name="Parks M."/>
            <person name="Burford M.A."/>
        </authorList>
    </citation>
    <scope>NUCLEOTIDE SEQUENCE [LARGE SCALE GENOMIC DNA]</scope>
    <source>
        <strain evidence="1 2">CS-951</strain>
    </source>
</reference>